<evidence type="ECO:0000259" key="1">
    <source>
        <dbReference type="Pfam" id="PF03724"/>
    </source>
</evidence>
<dbReference type="RefSeq" id="WP_111626147.1">
    <property type="nucleotide sequence ID" value="NZ_QLMC01000001.1"/>
</dbReference>
<feature type="domain" description="DUF306" evidence="1">
    <location>
        <begin position="69"/>
        <end position="141"/>
    </location>
</feature>
<name>A0A327X5G6_LARAB</name>
<reference evidence="2 3" key="1">
    <citation type="submission" date="2018-06" db="EMBL/GenBank/DDBJ databases">
        <title>Genomic Encyclopedia of Archaeal and Bacterial Type Strains, Phase II (KMG-II): from individual species to whole genera.</title>
        <authorList>
            <person name="Goeker M."/>
        </authorList>
    </citation>
    <scope>NUCLEOTIDE SEQUENCE [LARGE SCALE GENOMIC DNA]</scope>
    <source>
        <strain evidence="2 3">DSM 21851</strain>
    </source>
</reference>
<organism evidence="2 3">
    <name type="scientific">Larkinella arboricola</name>
    <dbReference type="NCBI Taxonomy" id="643671"/>
    <lineage>
        <taxon>Bacteria</taxon>
        <taxon>Pseudomonadati</taxon>
        <taxon>Bacteroidota</taxon>
        <taxon>Cytophagia</taxon>
        <taxon>Cytophagales</taxon>
        <taxon>Spirosomataceae</taxon>
        <taxon>Larkinella</taxon>
    </lineage>
</organism>
<dbReference type="Gene3D" id="2.40.128.270">
    <property type="match status" value="1"/>
</dbReference>
<gene>
    <name evidence="2" type="ORF">LX87_00013</name>
</gene>
<comment type="caution">
    <text evidence="2">The sequence shown here is derived from an EMBL/GenBank/DDBJ whole genome shotgun (WGS) entry which is preliminary data.</text>
</comment>
<keyword evidence="2" id="KW-0346">Stress response</keyword>
<protein>
    <submittedName>
        <fullName evidence="2">Heat shock protein HslJ</fullName>
    </submittedName>
</protein>
<proteinExistence type="predicted"/>
<dbReference type="OrthoDB" id="953642at2"/>
<dbReference type="Proteomes" id="UP000248790">
    <property type="component" value="Unassembled WGS sequence"/>
</dbReference>
<dbReference type="InterPro" id="IPR005184">
    <property type="entry name" value="DUF306_Meta_HslJ"/>
</dbReference>
<dbReference type="PROSITE" id="PS51257">
    <property type="entry name" value="PROKAR_LIPOPROTEIN"/>
    <property type="match status" value="1"/>
</dbReference>
<dbReference type="EMBL" id="QLMC01000001">
    <property type="protein sequence ID" value="RAK01899.1"/>
    <property type="molecule type" value="Genomic_DNA"/>
</dbReference>
<dbReference type="InterPro" id="IPR038670">
    <property type="entry name" value="HslJ-like_sf"/>
</dbReference>
<evidence type="ECO:0000313" key="2">
    <source>
        <dbReference type="EMBL" id="RAK01899.1"/>
    </source>
</evidence>
<evidence type="ECO:0000313" key="3">
    <source>
        <dbReference type="Proteomes" id="UP000248790"/>
    </source>
</evidence>
<keyword evidence="3" id="KW-1185">Reference proteome</keyword>
<sequence>MKTILTLVSAIALIAASCNDKTNSTIQPLSATSFAETYKLVEPASKFEVSLVLTPDSTSSEITNRVAYKIGGRSSVNHYFGTLTGSSASRDVQISAIGATKMAGPADAMQFETDYFKKLQAVKRYEVTGNRLKLFPEGGDTSALVYEKEK</sequence>
<dbReference type="AlphaFoldDB" id="A0A327X5G6"/>
<accession>A0A327X5G6</accession>
<dbReference type="Pfam" id="PF03724">
    <property type="entry name" value="META"/>
    <property type="match status" value="1"/>
</dbReference>